<dbReference type="EMBL" id="BMWG01000002">
    <property type="protein sequence ID" value="GGZ19830.1"/>
    <property type="molecule type" value="Genomic_DNA"/>
</dbReference>
<reference evidence="1" key="1">
    <citation type="journal article" date="2014" name="Int. J. Syst. Evol. Microbiol.">
        <title>Complete genome sequence of Corynebacterium casei LMG S-19264T (=DSM 44701T), isolated from a smear-ripened cheese.</title>
        <authorList>
            <consortium name="US DOE Joint Genome Institute (JGI-PGF)"/>
            <person name="Walter F."/>
            <person name="Albersmeier A."/>
            <person name="Kalinowski J."/>
            <person name="Ruckert C."/>
        </authorList>
    </citation>
    <scope>NUCLEOTIDE SEQUENCE</scope>
    <source>
        <strain evidence="1">JCM 4988</strain>
    </source>
</reference>
<dbReference type="Proteomes" id="UP000630936">
    <property type="component" value="Unassembled WGS sequence"/>
</dbReference>
<sequence>MINNHLWLAAFPEPIPEAEAHIYWRMKDLPTPILDRALKHATHLHIGSWQDLHWQDGAEPGRCPALRISARMFYRGTIGDWKVPILDEPLRDELLAFYQPRPGDLPAEVADTEKLAAFLTAHLGWSLLCEEQPPPAQPE</sequence>
<organism evidence="1 2">
    <name type="scientific">Streptomyces inusitatus</name>
    <dbReference type="NCBI Taxonomy" id="68221"/>
    <lineage>
        <taxon>Bacteria</taxon>
        <taxon>Bacillati</taxon>
        <taxon>Actinomycetota</taxon>
        <taxon>Actinomycetes</taxon>
        <taxon>Kitasatosporales</taxon>
        <taxon>Streptomycetaceae</taxon>
        <taxon>Streptomyces</taxon>
    </lineage>
</organism>
<accession>A0A918PRD8</accession>
<comment type="caution">
    <text evidence="1">The sequence shown here is derived from an EMBL/GenBank/DDBJ whole genome shotgun (WGS) entry which is preliminary data.</text>
</comment>
<dbReference type="RefSeq" id="WP_190121708.1">
    <property type="nucleotide sequence ID" value="NZ_BMWG01000002.1"/>
</dbReference>
<proteinExistence type="predicted"/>
<protein>
    <submittedName>
        <fullName evidence="1">Uncharacterized protein</fullName>
    </submittedName>
</protein>
<reference evidence="1" key="2">
    <citation type="submission" date="2020-09" db="EMBL/GenBank/DDBJ databases">
        <authorList>
            <person name="Sun Q."/>
            <person name="Ohkuma M."/>
        </authorList>
    </citation>
    <scope>NUCLEOTIDE SEQUENCE</scope>
    <source>
        <strain evidence="1">JCM 4988</strain>
    </source>
</reference>
<dbReference type="AlphaFoldDB" id="A0A918PRD8"/>
<keyword evidence="2" id="KW-1185">Reference proteome</keyword>
<evidence type="ECO:0000313" key="2">
    <source>
        <dbReference type="Proteomes" id="UP000630936"/>
    </source>
</evidence>
<name>A0A918PRD8_9ACTN</name>
<evidence type="ECO:0000313" key="1">
    <source>
        <dbReference type="EMBL" id="GGZ19830.1"/>
    </source>
</evidence>
<gene>
    <name evidence="1" type="ORF">GCM10010387_10950</name>
</gene>